<feature type="region of interest" description="Disordered" evidence="3">
    <location>
        <begin position="122"/>
        <end position="150"/>
    </location>
</feature>
<dbReference type="InterPro" id="IPR016191">
    <property type="entry name" value="Ribonuclease/ribotoxin"/>
</dbReference>
<feature type="region of interest" description="Disordered" evidence="3">
    <location>
        <begin position="85"/>
        <end position="104"/>
    </location>
</feature>
<organism evidence="4 5">
    <name type="scientific">Coniochaeta ligniaria NRRL 30616</name>
    <dbReference type="NCBI Taxonomy" id="1408157"/>
    <lineage>
        <taxon>Eukaryota</taxon>
        <taxon>Fungi</taxon>
        <taxon>Dikarya</taxon>
        <taxon>Ascomycota</taxon>
        <taxon>Pezizomycotina</taxon>
        <taxon>Sordariomycetes</taxon>
        <taxon>Sordariomycetidae</taxon>
        <taxon>Coniochaetales</taxon>
        <taxon>Coniochaetaceae</taxon>
        <taxon>Coniochaeta</taxon>
    </lineage>
</organism>
<dbReference type="GO" id="GO:0004540">
    <property type="term" value="F:RNA nuclease activity"/>
    <property type="evidence" value="ECO:0007669"/>
    <property type="project" value="InterPro"/>
</dbReference>
<evidence type="ECO:0000313" key="4">
    <source>
        <dbReference type="EMBL" id="OIW30734.1"/>
    </source>
</evidence>
<keyword evidence="2" id="KW-0378">Hydrolase</keyword>
<evidence type="ECO:0000313" key="5">
    <source>
        <dbReference type="Proteomes" id="UP000182658"/>
    </source>
</evidence>
<keyword evidence="1" id="KW-0540">Nuclease</keyword>
<reference evidence="4 5" key="1">
    <citation type="submission" date="2016-10" db="EMBL/GenBank/DDBJ databases">
        <title>Draft genome sequence of Coniochaeta ligniaria NRRL30616, a lignocellulolytic fungus for bioabatement of inhibitors in plant biomass hydrolysates.</title>
        <authorList>
            <consortium name="DOE Joint Genome Institute"/>
            <person name="Jimenez D.J."/>
            <person name="Hector R.E."/>
            <person name="Riley R."/>
            <person name="Sun H."/>
            <person name="Grigoriev I.V."/>
            <person name="Van Elsas J.D."/>
            <person name="Nichols N.N."/>
        </authorList>
    </citation>
    <scope>NUCLEOTIDE SEQUENCE [LARGE SCALE GENOMIC DNA]</scope>
    <source>
        <strain evidence="4 5">NRRL 30616</strain>
    </source>
</reference>
<sequence length="150" mass="16947">MGCGSSKPEYMPPAKPVDLRSAKPLTNAKPGPYVPRLESYMVERHPVDENLPGTHYRRASSIQRHVNKAPLITPDIKEIKSRKRYPKRYNNEEKTPGKPGVTHQLFTIDPSMTLYEFPAKSFPYDQQNSKGGLIGKSKQEARDMKGIRGP</sequence>
<gene>
    <name evidence="4" type="ORF">CONLIGDRAFT_642795</name>
</gene>
<proteinExistence type="predicted"/>
<dbReference type="GO" id="GO:0016787">
    <property type="term" value="F:hydrolase activity"/>
    <property type="evidence" value="ECO:0007669"/>
    <property type="project" value="UniProtKB-KW"/>
</dbReference>
<dbReference type="EMBL" id="KV875096">
    <property type="protein sequence ID" value="OIW30734.1"/>
    <property type="molecule type" value="Genomic_DNA"/>
</dbReference>
<dbReference type="OrthoDB" id="5400622at2759"/>
<dbReference type="InParanoid" id="A0A1J7ITC0"/>
<accession>A0A1J7ITC0</accession>
<evidence type="ECO:0000256" key="3">
    <source>
        <dbReference type="SAM" id="MobiDB-lite"/>
    </source>
</evidence>
<evidence type="ECO:0000256" key="2">
    <source>
        <dbReference type="ARBA" id="ARBA00022801"/>
    </source>
</evidence>
<keyword evidence="5" id="KW-1185">Reference proteome</keyword>
<dbReference type="GO" id="GO:0003723">
    <property type="term" value="F:RNA binding"/>
    <property type="evidence" value="ECO:0007669"/>
    <property type="project" value="InterPro"/>
</dbReference>
<dbReference type="SUPFAM" id="SSF53933">
    <property type="entry name" value="Microbial ribonucleases"/>
    <property type="match status" value="1"/>
</dbReference>
<feature type="compositionally biased region" description="Basic and acidic residues" evidence="3">
    <location>
        <begin position="137"/>
        <end position="150"/>
    </location>
</feature>
<name>A0A1J7ITC0_9PEZI</name>
<feature type="region of interest" description="Disordered" evidence="3">
    <location>
        <begin position="1"/>
        <end position="33"/>
    </location>
</feature>
<evidence type="ECO:0000256" key="1">
    <source>
        <dbReference type="ARBA" id="ARBA00022722"/>
    </source>
</evidence>
<dbReference type="AlphaFoldDB" id="A0A1J7ITC0"/>
<protein>
    <submittedName>
        <fullName evidence="4">Uncharacterized protein</fullName>
    </submittedName>
</protein>
<dbReference type="Proteomes" id="UP000182658">
    <property type="component" value="Unassembled WGS sequence"/>
</dbReference>